<accession>A0A167HJU4</accession>
<organism evidence="2 3">
    <name type="scientific">Cochleicola gelatinilyticus</name>
    <dbReference type="NCBI Taxonomy" id="1763537"/>
    <lineage>
        <taxon>Bacteria</taxon>
        <taxon>Pseudomonadati</taxon>
        <taxon>Bacteroidota</taxon>
        <taxon>Flavobacteriia</taxon>
        <taxon>Flavobacteriales</taxon>
        <taxon>Flavobacteriaceae</taxon>
        <taxon>Cochleicola</taxon>
    </lineage>
</organism>
<comment type="caution">
    <text evidence="2">The sequence shown here is derived from an EMBL/GenBank/DDBJ whole genome shotgun (WGS) entry which is preliminary data.</text>
</comment>
<evidence type="ECO:0000313" key="2">
    <source>
        <dbReference type="EMBL" id="OAB78685.1"/>
    </source>
</evidence>
<dbReference type="EMBL" id="LRXL01000037">
    <property type="protein sequence ID" value="OAB78685.1"/>
    <property type="molecule type" value="Genomic_DNA"/>
</dbReference>
<feature type="chain" id="PRO_5007887616" description="Collagen-binding protein" evidence="1">
    <location>
        <begin position="22"/>
        <end position="537"/>
    </location>
</feature>
<reference evidence="2 3" key="1">
    <citation type="submission" date="2016-02" db="EMBL/GenBank/DDBJ databases">
        <title>Ulvibacter sp. LPB0005, isolated from Thais luteostoma.</title>
        <authorList>
            <person name="Shin S.-K."/>
            <person name="Yi H."/>
        </authorList>
    </citation>
    <scope>NUCLEOTIDE SEQUENCE [LARGE SCALE GENOMIC DNA]</scope>
    <source>
        <strain evidence="2 3">LPB0005</strain>
    </source>
</reference>
<gene>
    <name evidence="2" type="ORF">ULVI_08875</name>
</gene>
<keyword evidence="1" id="KW-0732">Signal</keyword>
<dbReference type="AlphaFoldDB" id="A0A167HJU4"/>
<proteinExistence type="predicted"/>
<name>A0A167HJU4_9FLAO</name>
<evidence type="ECO:0000256" key="1">
    <source>
        <dbReference type="SAM" id="SignalP"/>
    </source>
</evidence>
<dbReference type="RefSeq" id="WP_068591925.1">
    <property type="nucleotide sequence ID" value="NZ_LRXL01000037.1"/>
</dbReference>
<dbReference type="Proteomes" id="UP000077013">
    <property type="component" value="Unassembled WGS sequence"/>
</dbReference>
<dbReference type="STRING" id="1763537.ULVI_08875"/>
<keyword evidence="3" id="KW-1185">Reference proteome</keyword>
<protein>
    <recommendedName>
        <fullName evidence="4">Collagen-binding protein</fullName>
    </recommendedName>
</protein>
<evidence type="ECO:0000313" key="3">
    <source>
        <dbReference type="Proteomes" id="UP000077013"/>
    </source>
</evidence>
<feature type="signal peptide" evidence="1">
    <location>
        <begin position="1"/>
        <end position="21"/>
    </location>
</feature>
<evidence type="ECO:0008006" key="4">
    <source>
        <dbReference type="Google" id="ProtNLM"/>
    </source>
</evidence>
<sequence>MKTIFTLLVICCIATSSLSQNGINYKAVVKDGDGNIVANDLIAVRFTINEGAPEGTTVYQEDHSPSTDENGLVIINIGEGNPSINLFEDIDWAANPHFLNVQINTGDGLTDMGTTQFKSVPYALSAPDTSKWEDNENGIYRLNGNVGIGTSNPIRKFDVYNEDEDVTALFQNFYAGNQAKYGIYNSLTPAGTSTKYGFYNTVGATNSTSSAFGIYNTLSTTGATGNMYGIYSLVSGNGTGSHYALYGYATGAGNYGVYAYNNSPDGYAAYFNGNVRATQRLVVGTGVPLDGLTIASKDLFLRNTNYTTIRGRYSGSGTGGEIELYMGNKPSPTNSESGFRTLQLQASETSSTGSQINLYKADGSLGISLDGDFLGLGRVITQEIEVTGGDLAEFFKVNPGNAHNNQLRPGVLLSIDESNPGDMIITTEAYDRKIAGIISGANGVKPGLLMGGSLAEEEERAIVQANQFPIALAGKVYVYANTENGTIKAGDMLTSSSIPGYAMKVTDYERAQGAIIGKAMTSLESGSGFVLVLVTLK</sequence>
<dbReference type="OrthoDB" id="9765957at2"/>